<reference evidence="1 2" key="1">
    <citation type="submission" date="2021-06" db="EMBL/GenBank/DDBJ databases">
        <title>A haploid diamondback moth (Plutella xylostella L.) genome assembly resolves 31 chromosomes and identifies a diamide resistance mutation.</title>
        <authorList>
            <person name="Ward C.M."/>
            <person name="Perry K.D."/>
            <person name="Baker G."/>
            <person name="Powis K."/>
            <person name="Heckel D.G."/>
            <person name="Baxter S.W."/>
        </authorList>
    </citation>
    <scope>NUCLEOTIDE SEQUENCE [LARGE SCALE GENOMIC DNA]</scope>
    <source>
        <strain evidence="1 2">LV</strain>
        <tissue evidence="1">Single pupa</tissue>
    </source>
</reference>
<proteinExistence type="predicted"/>
<keyword evidence="2" id="KW-1185">Reference proteome</keyword>
<evidence type="ECO:0000313" key="1">
    <source>
        <dbReference type="EMBL" id="KAG7295591.1"/>
    </source>
</evidence>
<comment type="caution">
    <text evidence="1">The sequence shown here is derived from an EMBL/GenBank/DDBJ whole genome shotgun (WGS) entry which is preliminary data.</text>
</comment>
<gene>
    <name evidence="1" type="ORF">JYU34_021856</name>
</gene>
<dbReference type="Proteomes" id="UP000823941">
    <property type="component" value="Chromosome 30"/>
</dbReference>
<organism evidence="1 2">
    <name type="scientific">Plutella xylostella</name>
    <name type="common">Diamondback moth</name>
    <name type="synonym">Plutella maculipennis</name>
    <dbReference type="NCBI Taxonomy" id="51655"/>
    <lineage>
        <taxon>Eukaryota</taxon>
        <taxon>Metazoa</taxon>
        <taxon>Ecdysozoa</taxon>
        <taxon>Arthropoda</taxon>
        <taxon>Hexapoda</taxon>
        <taxon>Insecta</taxon>
        <taxon>Pterygota</taxon>
        <taxon>Neoptera</taxon>
        <taxon>Endopterygota</taxon>
        <taxon>Lepidoptera</taxon>
        <taxon>Glossata</taxon>
        <taxon>Ditrysia</taxon>
        <taxon>Yponomeutoidea</taxon>
        <taxon>Plutellidae</taxon>
        <taxon>Plutella</taxon>
    </lineage>
</organism>
<protein>
    <submittedName>
        <fullName evidence="1">Uncharacterized protein</fullName>
    </submittedName>
</protein>
<feature type="non-terminal residue" evidence="1">
    <location>
        <position position="1"/>
    </location>
</feature>
<accession>A0ABQ7PRI9</accession>
<dbReference type="EMBL" id="JAHIBW010000030">
    <property type="protein sequence ID" value="KAG7295591.1"/>
    <property type="molecule type" value="Genomic_DNA"/>
</dbReference>
<feature type="non-terminal residue" evidence="1">
    <location>
        <position position="71"/>
    </location>
</feature>
<sequence length="71" mass="7911">GRDGHLLVTVKDQLSRWYEHFSEVFKAPDSSVESEAEESQALLNIDTRPPTKIEIARAIQSLKNGKAPAFS</sequence>
<evidence type="ECO:0000313" key="2">
    <source>
        <dbReference type="Proteomes" id="UP000823941"/>
    </source>
</evidence>
<name>A0ABQ7PRI9_PLUXY</name>